<proteinExistence type="predicted"/>
<dbReference type="AlphaFoldDB" id="A0AAV2FJ50"/>
<dbReference type="Proteomes" id="UP001497516">
    <property type="component" value="Chromosome 6"/>
</dbReference>
<dbReference type="EMBL" id="OZ034819">
    <property type="protein sequence ID" value="CAL1397992.1"/>
    <property type="molecule type" value="Genomic_DNA"/>
</dbReference>
<evidence type="ECO:0000313" key="3">
    <source>
        <dbReference type="Proteomes" id="UP001497516"/>
    </source>
</evidence>
<name>A0AAV2FJ50_9ROSI</name>
<feature type="compositionally biased region" description="Low complexity" evidence="1">
    <location>
        <begin position="78"/>
        <end position="88"/>
    </location>
</feature>
<accession>A0AAV2FJ50</accession>
<evidence type="ECO:0000313" key="2">
    <source>
        <dbReference type="EMBL" id="CAL1397992.1"/>
    </source>
</evidence>
<sequence>MNVDESGSGQTYKWDSFLSSVSPVCQHITHYNIERGKRVKMRGEYNSPAFPFSIAERKNFKTENTNKNRKKEISRLASCCSSSSPQPL</sequence>
<feature type="region of interest" description="Disordered" evidence="1">
    <location>
        <begin position="61"/>
        <end position="88"/>
    </location>
</feature>
<organism evidence="2 3">
    <name type="scientific">Linum trigynum</name>
    <dbReference type="NCBI Taxonomy" id="586398"/>
    <lineage>
        <taxon>Eukaryota</taxon>
        <taxon>Viridiplantae</taxon>
        <taxon>Streptophyta</taxon>
        <taxon>Embryophyta</taxon>
        <taxon>Tracheophyta</taxon>
        <taxon>Spermatophyta</taxon>
        <taxon>Magnoliopsida</taxon>
        <taxon>eudicotyledons</taxon>
        <taxon>Gunneridae</taxon>
        <taxon>Pentapetalae</taxon>
        <taxon>rosids</taxon>
        <taxon>fabids</taxon>
        <taxon>Malpighiales</taxon>
        <taxon>Linaceae</taxon>
        <taxon>Linum</taxon>
    </lineage>
</organism>
<keyword evidence="3" id="KW-1185">Reference proteome</keyword>
<gene>
    <name evidence="2" type="ORF">LTRI10_LOCUS38252</name>
</gene>
<evidence type="ECO:0000256" key="1">
    <source>
        <dbReference type="SAM" id="MobiDB-lite"/>
    </source>
</evidence>
<feature type="compositionally biased region" description="Basic and acidic residues" evidence="1">
    <location>
        <begin position="61"/>
        <end position="74"/>
    </location>
</feature>
<reference evidence="2 3" key="1">
    <citation type="submission" date="2024-04" db="EMBL/GenBank/DDBJ databases">
        <authorList>
            <person name="Fracassetti M."/>
        </authorList>
    </citation>
    <scope>NUCLEOTIDE SEQUENCE [LARGE SCALE GENOMIC DNA]</scope>
</reference>
<protein>
    <submittedName>
        <fullName evidence="2">Uncharacterized protein</fullName>
    </submittedName>
</protein>